<dbReference type="InterPro" id="IPR000101">
    <property type="entry name" value="GGT_peptidase"/>
</dbReference>
<evidence type="ECO:0000256" key="11">
    <source>
        <dbReference type="RuleBase" id="RU368036"/>
    </source>
</evidence>
<evidence type="ECO:0000256" key="7">
    <source>
        <dbReference type="ARBA" id="ARBA00023315"/>
    </source>
</evidence>
<keyword evidence="7 11" id="KW-0012">Acyltransferase</keyword>
<evidence type="ECO:0000256" key="2">
    <source>
        <dbReference type="ARBA" id="ARBA00001089"/>
    </source>
</evidence>
<dbReference type="InterPro" id="IPR051792">
    <property type="entry name" value="GGT_bact"/>
</dbReference>
<comment type="catalytic activity">
    <reaction evidence="2 11">
        <text>glutathione + H2O = L-cysteinylglycine + L-glutamate</text>
        <dbReference type="Rhea" id="RHEA:28807"/>
        <dbReference type="ChEBI" id="CHEBI:15377"/>
        <dbReference type="ChEBI" id="CHEBI:29985"/>
        <dbReference type="ChEBI" id="CHEBI:57925"/>
        <dbReference type="ChEBI" id="CHEBI:61694"/>
        <dbReference type="EC" id="3.4.19.13"/>
    </reaction>
</comment>
<feature type="binding site" evidence="10">
    <location>
        <position position="113"/>
    </location>
    <ligand>
        <name>L-glutamate</name>
        <dbReference type="ChEBI" id="CHEBI:29985"/>
    </ligand>
</feature>
<dbReference type="Gene3D" id="3.60.20.40">
    <property type="match status" value="1"/>
</dbReference>
<evidence type="ECO:0000256" key="4">
    <source>
        <dbReference type="ARBA" id="ARBA00022679"/>
    </source>
</evidence>
<dbReference type="InterPro" id="IPR043137">
    <property type="entry name" value="GGT_ssub_C"/>
</dbReference>
<sequence length="603" mass="63399">MRMRRATILTALTLSIPLFTPLTSARAETVRADHQAVRSAVAEGYGGAISTVDPTATDVGLEVLRRGGNAVDAAVAAAATLGVTEPFSAGIGGGGFFVYYDARKHAVYTIDGREAAPMSMREDAFVDPATGKGYAFDEARVSGVSVGVPGTLLTWQEALRRWGTRSLGASLSPAARVADRGFPVDATFAGQISENAAPFGQFDSTSKLYLPKGEPPAVGSTFRNPDLADTYRLIARRGVEEFYRGGVARDIVSTVQHPPVAADPAVPWAHPIRPGTMSMSDLADYRVRTPAPTHSRYRGLDVYGMATPSSGGTTVGEALNILERSDLSRLPRVEALHRYLEASALAFADRNRYLGDYTSRATLEQLLSDGFAGERACLIDPAHALPKPVGPGVPDGSYGRCAKAAAGEANTQGTHTTNLTVADRWGNVVEYTLTIEQTGGNAMVVPGRGFLLNNELTDFNFTNTQAPAADPNLPGPGKRPRSSMSPTIVLADGKPYLAVGSPGGSTIITTVLQILLGRLDLGLTLPDAIAAPRASQRNTASVQAEPAFLSSPEATALQELGHAFTGTPEIGAATGIEFRRDGRMLAAAEPTRRGGGSAAVVRR</sequence>
<comment type="PTM">
    <text evidence="11">Cleaved by autocatalysis into a large and a small subunit.</text>
</comment>
<evidence type="ECO:0000256" key="9">
    <source>
        <dbReference type="PIRSR" id="PIRSR600101-1"/>
    </source>
</evidence>
<dbReference type="EC" id="3.4.19.13" evidence="11"/>
<evidence type="ECO:0000256" key="12">
    <source>
        <dbReference type="SAM" id="MobiDB-lite"/>
    </source>
</evidence>
<dbReference type="EMBL" id="BOON01000023">
    <property type="protein sequence ID" value="GII22932.1"/>
    <property type="molecule type" value="Genomic_DNA"/>
</dbReference>
<evidence type="ECO:0000256" key="5">
    <source>
        <dbReference type="ARBA" id="ARBA00022801"/>
    </source>
</evidence>
<dbReference type="Pfam" id="PF01019">
    <property type="entry name" value="G_glu_transpept"/>
    <property type="match status" value="1"/>
</dbReference>
<feature type="binding site" evidence="10">
    <location>
        <position position="504"/>
    </location>
    <ligand>
        <name>L-glutamate</name>
        <dbReference type="ChEBI" id="CHEBI:29985"/>
    </ligand>
</feature>
<evidence type="ECO:0000256" key="1">
    <source>
        <dbReference type="ARBA" id="ARBA00001049"/>
    </source>
</evidence>
<gene>
    <name evidence="14" type="primary">ggt</name>
    <name evidence="14" type="ORF">Pme01_25290</name>
</gene>
<dbReference type="PRINTS" id="PR01210">
    <property type="entry name" value="GGTRANSPTASE"/>
</dbReference>
<dbReference type="InterPro" id="IPR043138">
    <property type="entry name" value="GGT_lsub"/>
</dbReference>
<dbReference type="GO" id="GO:0036374">
    <property type="term" value="F:glutathione hydrolase activity"/>
    <property type="evidence" value="ECO:0007669"/>
    <property type="project" value="UniProtKB-UniRule"/>
</dbReference>
<feature type="chain" id="PRO_5035188620" description="Glutathione hydrolase proenzyme" evidence="13">
    <location>
        <begin position="28"/>
        <end position="603"/>
    </location>
</feature>
<comment type="catalytic activity">
    <reaction evidence="1 11">
        <text>an S-substituted glutathione + H2O = an S-substituted L-cysteinylglycine + L-glutamate</text>
        <dbReference type="Rhea" id="RHEA:59468"/>
        <dbReference type="ChEBI" id="CHEBI:15377"/>
        <dbReference type="ChEBI" id="CHEBI:29985"/>
        <dbReference type="ChEBI" id="CHEBI:90779"/>
        <dbReference type="ChEBI" id="CHEBI:143103"/>
        <dbReference type="EC" id="3.4.19.13"/>
    </reaction>
</comment>
<keyword evidence="4 11" id="KW-0808">Transferase</keyword>
<dbReference type="GO" id="GO:0006751">
    <property type="term" value="P:glutathione catabolic process"/>
    <property type="evidence" value="ECO:0007669"/>
    <property type="project" value="UniProtKB-UniRule"/>
</dbReference>
<dbReference type="Proteomes" id="UP000599074">
    <property type="component" value="Unassembled WGS sequence"/>
</dbReference>
<dbReference type="AlphaFoldDB" id="A0A8J3TD20"/>
<comment type="pathway">
    <text evidence="11">Sulfur metabolism; glutathione metabolism.</text>
</comment>
<comment type="similarity">
    <text evidence="3 11">Belongs to the gamma-glutamyltransferase family.</text>
</comment>
<dbReference type="InterPro" id="IPR029055">
    <property type="entry name" value="Ntn_hydrolases_N"/>
</dbReference>
<dbReference type="SUPFAM" id="SSF56235">
    <property type="entry name" value="N-terminal nucleophile aminohydrolases (Ntn hydrolases)"/>
    <property type="match status" value="1"/>
</dbReference>
<dbReference type="EC" id="2.3.2.2" evidence="11"/>
<dbReference type="UniPathway" id="UPA00204"/>
<protein>
    <recommendedName>
        <fullName evidence="11">Glutathione hydrolase proenzyme</fullName>
        <ecNumber evidence="11">2.3.2.2</ecNumber>
        <ecNumber evidence="11">3.4.19.13</ecNumber>
    </recommendedName>
    <component>
        <recommendedName>
            <fullName evidence="11">Glutathione hydrolase large chain</fullName>
        </recommendedName>
    </component>
    <component>
        <recommendedName>
            <fullName evidence="11">Glutathione hydrolase small chain</fullName>
        </recommendedName>
    </component>
</protein>
<keyword evidence="15" id="KW-1185">Reference proteome</keyword>
<accession>A0A8J3TD20</accession>
<dbReference type="Gene3D" id="1.10.246.130">
    <property type="match status" value="1"/>
</dbReference>
<keyword evidence="13" id="KW-0732">Signal</keyword>
<proteinExistence type="inferred from homology"/>
<keyword evidence="11" id="KW-0317">Glutathione biosynthesis</keyword>
<evidence type="ECO:0000313" key="14">
    <source>
        <dbReference type="EMBL" id="GII22932.1"/>
    </source>
</evidence>
<comment type="subunit">
    <text evidence="11">This enzyme consists of two polypeptide chains, which are synthesized in precursor form from a single polypeptide.</text>
</comment>
<dbReference type="GO" id="GO:0006750">
    <property type="term" value="P:glutathione biosynthetic process"/>
    <property type="evidence" value="ECO:0007669"/>
    <property type="project" value="UniProtKB-KW"/>
</dbReference>
<dbReference type="PANTHER" id="PTHR43199:SF1">
    <property type="entry name" value="GLUTATHIONE HYDROLASE PROENZYME"/>
    <property type="match status" value="1"/>
</dbReference>
<comment type="catalytic activity">
    <reaction evidence="8 11">
        <text>an N-terminal (5-L-glutamyl)-[peptide] + an alpha-amino acid = 5-L-glutamyl amino acid + an N-terminal L-alpha-aminoacyl-[peptide]</text>
        <dbReference type="Rhea" id="RHEA:23904"/>
        <dbReference type="Rhea" id="RHEA-COMP:9780"/>
        <dbReference type="Rhea" id="RHEA-COMP:9795"/>
        <dbReference type="ChEBI" id="CHEBI:77644"/>
        <dbReference type="ChEBI" id="CHEBI:78597"/>
        <dbReference type="ChEBI" id="CHEBI:78599"/>
        <dbReference type="ChEBI" id="CHEBI:78608"/>
        <dbReference type="EC" id="2.3.2.2"/>
    </reaction>
</comment>
<feature type="signal peptide" evidence="13">
    <location>
        <begin position="1"/>
        <end position="27"/>
    </location>
</feature>
<feature type="binding site" evidence="10">
    <location>
        <begin position="482"/>
        <end position="483"/>
    </location>
    <ligand>
        <name>L-glutamate</name>
        <dbReference type="ChEBI" id="CHEBI:29985"/>
    </ligand>
</feature>
<evidence type="ECO:0000256" key="13">
    <source>
        <dbReference type="SAM" id="SignalP"/>
    </source>
</evidence>
<feature type="region of interest" description="Disordered" evidence="12">
    <location>
        <begin position="465"/>
        <end position="484"/>
    </location>
</feature>
<feature type="active site" description="Nucleophile" evidence="9">
    <location>
        <position position="416"/>
    </location>
</feature>
<organism evidence="14 15">
    <name type="scientific">Planosporangium mesophilum</name>
    <dbReference type="NCBI Taxonomy" id="689768"/>
    <lineage>
        <taxon>Bacteria</taxon>
        <taxon>Bacillati</taxon>
        <taxon>Actinomycetota</taxon>
        <taxon>Actinomycetes</taxon>
        <taxon>Micromonosporales</taxon>
        <taxon>Micromonosporaceae</taxon>
        <taxon>Planosporangium</taxon>
    </lineage>
</organism>
<evidence type="ECO:0000256" key="8">
    <source>
        <dbReference type="ARBA" id="ARBA00047417"/>
    </source>
</evidence>
<reference evidence="14" key="1">
    <citation type="submission" date="2021-01" db="EMBL/GenBank/DDBJ databases">
        <title>Whole genome shotgun sequence of Planosporangium mesophilum NBRC 109066.</title>
        <authorList>
            <person name="Komaki H."/>
            <person name="Tamura T."/>
        </authorList>
    </citation>
    <scope>NUCLEOTIDE SEQUENCE</scope>
    <source>
        <strain evidence="14">NBRC 109066</strain>
    </source>
</reference>
<dbReference type="NCBIfam" id="TIGR00066">
    <property type="entry name" value="g_glut_trans"/>
    <property type="match status" value="1"/>
</dbReference>
<evidence type="ECO:0000256" key="10">
    <source>
        <dbReference type="PIRSR" id="PIRSR600101-2"/>
    </source>
</evidence>
<keyword evidence="6 11" id="KW-0865">Zymogen</keyword>
<evidence type="ECO:0000256" key="3">
    <source>
        <dbReference type="ARBA" id="ARBA00009381"/>
    </source>
</evidence>
<name>A0A8J3TD20_9ACTN</name>
<comment type="caution">
    <text evidence="14">The sequence shown here is derived from an EMBL/GenBank/DDBJ whole genome shotgun (WGS) entry which is preliminary data.</text>
</comment>
<keyword evidence="5 11" id="KW-0378">Hydrolase</keyword>
<evidence type="ECO:0000256" key="6">
    <source>
        <dbReference type="ARBA" id="ARBA00023145"/>
    </source>
</evidence>
<evidence type="ECO:0000313" key="15">
    <source>
        <dbReference type="Proteomes" id="UP000599074"/>
    </source>
</evidence>
<feature type="binding site" evidence="10">
    <location>
        <position position="458"/>
    </location>
    <ligand>
        <name>L-glutamate</name>
        <dbReference type="ChEBI" id="CHEBI:29985"/>
    </ligand>
</feature>
<dbReference type="GO" id="GO:0103068">
    <property type="term" value="F:leukotriene C4 gamma-glutamyl transferase activity"/>
    <property type="evidence" value="ECO:0007669"/>
    <property type="project" value="UniProtKB-EC"/>
</dbReference>
<dbReference type="PANTHER" id="PTHR43199">
    <property type="entry name" value="GLUTATHIONE HYDROLASE"/>
    <property type="match status" value="1"/>
</dbReference>